<protein>
    <recommendedName>
        <fullName evidence="3">Protein kinase domain-containing protein</fullName>
    </recommendedName>
</protein>
<evidence type="ECO:0000313" key="2">
    <source>
        <dbReference type="Proteomes" id="UP000002640"/>
    </source>
</evidence>
<organism evidence="1 2">
    <name type="scientific">Phytophthora sojae (strain P6497)</name>
    <name type="common">Soybean stem and root rot agent</name>
    <name type="synonym">Phytophthora megasperma f. sp. glycines</name>
    <dbReference type="NCBI Taxonomy" id="1094619"/>
    <lineage>
        <taxon>Eukaryota</taxon>
        <taxon>Sar</taxon>
        <taxon>Stramenopiles</taxon>
        <taxon>Oomycota</taxon>
        <taxon>Peronosporomycetes</taxon>
        <taxon>Peronosporales</taxon>
        <taxon>Peronosporaceae</taxon>
        <taxon>Phytophthora</taxon>
    </lineage>
</organism>
<proteinExistence type="predicted"/>
<gene>
    <name evidence="1" type="ORF">PHYSODRAFT_465458</name>
</gene>
<name>G4YKF3_PHYSP</name>
<dbReference type="GeneID" id="20653398"/>
<dbReference type="InParanoid" id="G4YKF3"/>
<dbReference type="RefSeq" id="XP_009515808.1">
    <property type="nucleotide sequence ID" value="XM_009517513.1"/>
</dbReference>
<accession>G4YKF3</accession>
<evidence type="ECO:0008006" key="3">
    <source>
        <dbReference type="Google" id="ProtNLM"/>
    </source>
</evidence>
<dbReference type="Proteomes" id="UP000002640">
    <property type="component" value="Unassembled WGS sequence"/>
</dbReference>
<keyword evidence="2" id="KW-1185">Reference proteome</keyword>
<dbReference type="KEGG" id="psoj:PHYSODRAFT_465458"/>
<feature type="non-terminal residue" evidence="1">
    <location>
        <position position="1"/>
    </location>
</feature>
<sequence length="104" mass="12268">TVLDTQDIHDWLLKWNKARREQLRAFQACLKNAEELKRQLSDPKTRLEAQMLLQFELQKRRSSYPNSVVPSWFIPPYEVVLGKHIAQGGFGDVYYGKWFDTEVV</sequence>
<evidence type="ECO:0000313" key="1">
    <source>
        <dbReference type="EMBL" id="EGZ28533.1"/>
    </source>
</evidence>
<feature type="non-terminal residue" evidence="1">
    <location>
        <position position="104"/>
    </location>
</feature>
<dbReference type="Gene3D" id="3.30.200.20">
    <property type="entry name" value="Phosphorylase Kinase, domain 1"/>
    <property type="match status" value="1"/>
</dbReference>
<dbReference type="EMBL" id="JH159151">
    <property type="protein sequence ID" value="EGZ28533.1"/>
    <property type="molecule type" value="Genomic_DNA"/>
</dbReference>
<reference evidence="1 2" key="1">
    <citation type="journal article" date="2006" name="Science">
        <title>Phytophthora genome sequences uncover evolutionary origins and mechanisms of pathogenesis.</title>
        <authorList>
            <person name="Tyler B.M."/>
            <person name="Tripathy S."/>
            <person name="Zhang X."/>
            <person name="Dehal P."/>
            <person name="Jiang R.H."/>
            <person name="Aerts A."/>
            <person name="Arredondo F.D."/>
            <person name="Baxter L."/>
            <person name="Bensasson D."/>
            <person name="Beynon J.L."/>
            <person name="Chapman J."/>
            <person name="Damasceno C.M."/>
            <person name="Dorrance A.E."/>
            <person name="Dou D."/>
            <person name="Dickerman A.W."/>
            <person name="Dubchak I.L."/>
            <person name="Garbelotto M."/>
            <person name="Gijzen M."/>
            <person name="Gordon S.G."/>
            <person name="Govers F."/>
            <person name="Grunwald N.J."/>
            <person name="Huang W."/>
            <person name="Ivors K.L."/>
            <person name="Jones R.W."/>
            <person name="Kamoun S."/>
            <person name="Krampis K."/>
            <person name="Lamour K.H."/>
            <person name="Lee M.K."/>
            <person name="McDonald W.H."/>
            <person name="Medina M."/>
            <person name="Meijer H.J."/>
            <person name="Nordberg E.K."/>
            <person name="Maclean D.J."/>
            <person name="Ospina-Giraldo M.D."/>
            <person name="Morris P.F."/>
            <person name="Phuntumart V."/>
            <person name="Putnam N.H."/>
            <person name="Rash S."/>
            <person name="Rose J.K."/>
            <person name="Sakihama Y."/>
            <person name="Salamov A.A."/>
            <person name="Savidor A."/>
            <person name="Scheuring C.F."/>
            <person name="Smith B.M."/>
            <person name="Sobral B.W."/>
            <person name="Terry A."/>
            <person name="Torto-Alalibo T.A."/>
            <person name="Win J."/>
            <person name="Xu Z."/>
            <person name="Zhang H."/>
            <person name="Grigoriev I.V."/>
            <person name="Rokhsar D.S."/>
            <person name="Boore J.L."/>
        </authorList>
    </citation>
    <scope>NUCLEOTIDE SEQUENCE [LARGE SCALE GENOMIC DNA]</scope>
    <source>
        <strain evidence="1 2">P6497</strain>
    </source>
</reference>
<dbReference type="AlphaFoldDB" id="G4YKF3"/>
<dbReference type="STRING" id="1094619.G4YKF3"/>